<dbReference type="Pfam" id="PF00501">
    <property type="entry name" value="AMP-binding"/>
    <property type="match status" value="2"/>
</dbReference>
<dbReference type="Pfam" id="PF00550">
    <property type="entry name" value="PP-binding"/>
    <property type="match status" value="2"/>
</dbReference>
<feature type="domain" description="Carrier" evidence="6">
    <location>
        <begin position="1019"/>
        <end position="1093"/>
    </location>
</feature>
<dbReference type="SUPFAM" id="SSF47336">
    <property type="entry name" value="ACP-like"/>
    <property type="match status" value="2"/>
</dbReference>
<dbReference type="RefSeq" id="WP_311676464.1">
    <property type="nucleotide sequence ID" value="NZ_JAVRER010000001.1"/>
</dbReference>
<dbReference type="Gene3D" id="3.30.559.10">
    <property type="entry name" value="Chloramphenicol acetyltransferase-like domain"/>
    <property type="match status" value="2"/>
</dbReference>
<comment type="cofactor">
    <cofactor evidence="1">
        <name>pantetheine 4'-phosphate</name>
        <dbReference type="ChEBI" id="CHEBI:47942"/>
    </cofactor>
</comment>
<dbReference type="InterPro" id="IPR045851">
    <property type="entry name" value="AMP-bd_C_sf"/>
</dbReference>
<dbReference type="InterPro" id="IPR036736">
    <property type="entry name" value="ACP-like_sf"/>
</dbReference>
<dbReference type="EMBL" id="JAVRER010000001">
    <property type="protein sequence ID" value="MDT0413886.1"/>
    <property type="molecule type" value="Genomic_DNA"/>
</dbReference>
<feature type="region of interest" description="Disordered" evidence="5">
    <location>
        <begin position="1539"/>
        <end position="1565"/>
    </location>
</feature>
<dbReference type="InterPro" id="IPR020845">
    <property type="entry name" value="AMP-binding_CS"/>
</dbReference>
<dbReference type="GO" id="GO:0044550">
    <property type="term" value="P:secondary metabolite biosynthetic process"/>
    <property type="evidence" value="ECO:0007669"/>
    <property type="project" value="UniProtKB-ARBA"/>
</dbReference>
<dbReference type="PANTHER" id="PTHR45527">
    <property type="entry name" value="NONRIBOSOMAL PEPTIDE SYNTHETASE"/>
    <property type="match status" value="1"/>
</dbReference>
<evidence type="ECO:0000256" key="4">
    <source>
        <dbReference type="ARBA" id="ARBA00022553"/>
    </source>
</evidence>
<evidence type="ECO:0000256" key="3">
    <source>
        <dbReference type="ARBA" id="ARBA00022450"/>
    </source>
</evidence>
<dbReference type="Gene3D" id="1.10.1200.10">
    <property type="entry name" value="ACP-like"/>
    <property type="match status" value="2"/>
</dbReference>
<evidence type="ECO:0000313" key="8">
    <source>
        <dbReference type="Proteomes" id="UP001183607"/>
    </source>
</evidence>
<accession>A0ABD5DXN8</accession>
<dbReference type="InterPro" id="IPR010071">
    <property type="entry name" value="AA_adenyl_dom"/>
</dbReference>
<dbReference type="FunFam" id="3.30.300.30:FF:000010">
    <property type="entry name" value="Enterobactin synthetase component F"/>
    <property type="match status" value="1"/>
</dbReference>
<dbReference type="InterPro" id="IPR001242">
    <property type="entry name" value="Condensation_dom"/>
</dbReference>
<dbReference type="InterPro" id="IPR006162">
    <property type="entry name" value="Ppantetheine_attach_site"/>
</dbReference>
<dbReference type="GO" id="GO:0017000">
    <property type="term" value="P:antibiotic biosynthetic process"/>
    <property type="evidence" value="ECO:0007669"/>
    <property type="project" value="UniProtKB-ARBA"/>
</dbReference>
<dbReference type="Gene3D" id="2.30.38.10">
    <property type="entry name" value="Luciferase, Domain 3"/>
    <property type="match status" value="1"/>
</dbReference>
<dbReference type="Gene3D" id="3.40.50.980">
    <property type="match status" value="2"/>
</dbReference>
<evidence type="ECO:0000256" key="1">
    <source>
        <dbReference type="ARBA" id="ARBA00001957"/>
    </source>
</evidence>
<keyword evidence="4" id="KW-0597">Phosphoprotein</keyword>
<dbReference type="FunFam" id="3.40.50.980:FF:000001">
    <property type="entry name" value="Non-ribosomal peptide synthetase"/>
    <property type="match status" value="1"/>
</dbReference>
<dbReference type="InterPro" id="IPR000873">
    <property type="entry name" value="AMP-dep_synth/lig_dom"/>
</dbReference>
<evidence type="ECO:0000313" key="7">
    <source>
        <dbReference type="EMBL" id="MDT0413886.1"/>
    </source>
</evidence>
<protein>
    <submittedName>
        <fullName evidence="7">Amino acid adenylation domain-containing protein</fullName>
    </submittedName>
</protein>
<name>A0ABD5DXN8_9ACTN</name>
<reference evidence="8" key="1">
    <citation type="submission" date="2023-07" db="EMBL/GenBank/DDBJ databases">
        <title>30 novel species of actinomycetes from the DSMZ collection.</title>
        <authorList>
            <person name="Nouioui I."/>
        </authorList>
    </citation>
    <scope>NUCLEOTIDE SEQUENCE [LARGE SCALE GENOMIC DNA]</scope>
    <source>
        <strain evidence="8">DSM 41982</strain>
    </source>
</reference>
<evidence type="ECO:0000256" key="2">
    <source>
        <dbReference type="ARBA" id="ARBA00006432"/>
    </source>
</evidence>
<dbReference type="Pfam" id="PF13193">
    <property type="entry name" value="AMP-binding_C"/>
    <property type="match status" value="2"/>
</dbReference>
<dbReference type="PANTHER" id="PTHR45527:SF1">
    <property type="entry name" value="FATTY ACID SYNTHASE"/>
    <property type="match status" value="1"/>
</dbReference>
<dbReference type="InterPro" id="IPR042099">
    <property type="entry name" value="ANL_N_sf"/>
</dbReference>
<dbReference type="InterPro" id="IPR025110">
    <property type="entry name" value="AMP-bd_C"/>
</dbReference>
<dbReference type="PROSITE" id="PS00455">
    <property type="entry name" value="AMP_BINDING"/>
    <property type="match status" value="2"/>
</dbReference>
<dbReference type="SMART" id="SM00823">
    <property type="entry name" value="PKS_PP"/>
    <property type="match status" value="2"/>
</dbReference>
<dbReference type="InterPro" id="IPR020806">
    <property type="entry name" value="PKS_PP-bd"/>
</dbReference>
<dbReference type="NCBIfam" id="TIGR01733">
    <property type="entry name" value="AA-adenyl-dom"/>
    <property type="match status" value="2"/>
</dbReference>
<dbReference type="PROSITE" id="PS00012">
    <property type="entry name" value="PHOSPHOPANTETHEINE"/>
    <property type="match status" value="1"/>
</dbReference>
<dbReference type="FunFam" id="2.30.38.10:FF:000001">
    <property type="entry name" value="Non-ribosomal peptide synthetase PvdI"/>
    <property type="match status" value="1"/>
</dbReference>
<dbReference type="Gene3D" id="3.30.300.30">
    <property type="match status" value="2"/>
</dbReference>
<dbReference type="CDD" id="cd05930">
    <property type="entry name" value="A_NRPS"/>
    <property type="match status" value="2"/>
</dbReference>
<comment type="similarity">
    <text evidence="2">Belongs to the ATP-dependent AMP-binding enzyme family.</text>
</comment>
<dbReference type="Proteomes" id="UP001183607">
    <property type="component" value="Unassembled WGS sequence"/>
</dbReference>
<dbReference type="InterPro" id="IPR023213">
    <property type="entry name" value="CAT-like_dom_sf"/>
</dbReference>
<dbReference type="Gene3D" id="3.30.559.30">
    <property type="entry name" value="Nonribosomal peptide synthetase, condensation domain"/>
    <property type="match status" value="2"/>
</dbReference>
<evidence type="ECO:0000259" key="6">
    <source>
        <dbReference type="PROSITE" id="PS50075"/>
    </source>
</evidence>
<feature type="domain" description="Carrier" evidence="6">
    <location>
        <begin position="2106"/>
        <end position="2180"/>
    </location>
</feature>
<sequence length="2187" mass="232161">MTTPTAPSREALLAELGRRRRAARAGRGSAALPRADRTAPLPLSPGQRRLWLVHQLDPESPEYVLPLVHRLQGPLDTGLLHRAFDALAARHEILRTRYRLDQDAPHQHIDPPGRVDLTVTDAPTVTGGRTDAAVAFAELHAARPFDLAREAPLRVRLLRLAPDDHVLVVLVHHIACDALTRPLLLEELRVLYTALADGRDPGSALPPLPVQYADYAAHLARREDTPEARADLDWWRERLAGLAPLSLPTDRPRPAVRDAAGAAWEFDVDSDLAERVRALARESGCTPFMVLLGTWQLLLGRYAGTTDVCVGTAASARTRPELRRMAGYAYDTLALRGTWRPTTRLRDFLTATRAGVLGAFDHQSAPFDRLADLVEPDRDLSTTPVFQVMFDLAPDADQDPFALPGLTSVPVPARSRVARFDLTLHLGERADGSLHGSLEYATALFDAATAERVARHWTTLLRSAVEAPDSPVSALDCLGPAERARLLAGPATPVGTGTPLDQGTLRPVVDTIGAQMAATPDAIAVRHGDTHLTYAALDAAADRYARRLAALGAGPDTTVGVLLDRGPELLAALLGIWRAGAAYVPVDPGYPDERVAAVLATGPTRLVVTERRYAARLAGRHLVVVDDPAERAALAAADAPLPAAHDLDQLAYVIHTSGSTGRPKGVLISHRGLANYLGWTVQAYAGAGTGGAPLFSSIAFDLGVPDLYAPLMTGQPVHLLPQDLDTADLGAHLVAGGPYSFIKLTPGHLDLLTQQLSAPQIRDLAGLVIAAGDSFTARLAERWAEAAGPTGTRLAAEYGPTEITVGNSAYFVDGPLTTELVPIGQAIPHTTMYVLDEELRPLPTGVPGEVWIGGTGLARGYAGQAALTAERFVPDPYGEPGARLYRTGDIARVLPDGDLDFVSRADHQVKVRGYRVEPGEIEAALAQLPAVAEAVVVVRDDTPGGRRLVAYLVPAPGAAAEALDPAALRAHLGTALPPYMVPAAYLTLDALPLTANGKLDRRALPAPGRAATAVGEHVAARDDTERAMAALWADVLGVDLVGVHDNFFDLGGDSLRAVALVGALRGAGWETSVRDVFQHRTVARLAAAVPRGGTGQEAASRAVARFALIAAADRAALPADVTDAYPLSRVQAGMLVEMHGDSGENRYHNITSFRIRDELPFDPACFQRAADLVVERHEVMRTSFALTGHSQPLQLVHAAGTMPFHHEDLRHLPPEDRKPALWEFADRDRAQLFDLGSAPLMRMAVHLLDDESWWLSITECHPVIEGWSYHSQLMELLRAYRALRIGAEPEPAPPAPAVRYADFIAGEVRSLADPADQEYWRGVVDGYEKFTVPLGWAGDPAAPDERYRVDLPLTSLEPGLRALASAAGVPYKSVLHAAHSKVLSLLTRSTAFRGGMVADARPEEAGAQSVSGMYLNSVPFPYRADTARTWGDLAREVFAHEVALWPHRRYPMPAMRRPGGERHLIDVLFHYLDFHQVDTELIDIMASRDDSPNEFPVVVGTPVRGHLSLASRTRTLSRAAADRLLGLYRAVLGDMARTGAEGDSTGAYPTTAERDRLTAPPAPHATTPLDVCRAVTAQAARTPHALALHGDGFALTYGELDARAARIAQRLRALGAGPETRVAVLLDRGPDLVAALLGVWKAGAAQVPLDPGTPAPRPEEAGIALAVTEAAYAGRLPGVPYVPAAETQEAGDGPGAALDAVALDAVHHDALALDAVPLDPDRLAYVLHTSGSTGGPKAVEISHRALAHYLDWAVTRYTTAGTGGAPWFTPVGFDLGMPALWAPLMTGQAVRVLPQELAPGDLGARLLAGAPYAFVGLTPGHLRLLEGQLTDEELASLAGLAVCAGDAYPAAQAARVARRVRAGRGAGEGMALTAEYGPTEATVAATFTRVRATAPTGGHDERGAHPERPLVPLGAPLPGVVVRLLDDRLRPVPEGVTGEVHLGGDGLARGYAGRPGETAARFVPDPYGPPGARLYRTGDLARHLPDGTLEFAGRADEQVKVRGHRVEPGAAEAALAADPAVREALVVAVPAADGGHRLAAWVVPDAGARVDVRALRARLRAVVPTALVPSTVTAVPALPLTGHGKRDRAALVARSATQAADRPYTAPRTPTERALAAVWAEVLGLTRVGADDDFADLGGDSLLVPPLLLAAHRAGIALDLTTALRQPTVARQAAALDTTAARLEATS</sequence>
<dbReference type="SUPFAM" id="SSF56801">
    <property type="entry name" value="Acetyl-CoA synthetase-like"/>
    <property type="match status" value="2"/>
</dbReference>
<keyword evidence="3" id="KW-0596">Phosphopantetheine</keyword>
<gene>
    <name evidence="7" type="ORF">RM574_00120</name>
</gene>
<dbReference type="InterPro" id="IPR009081">
    <property type="entry name" value="PP-bd_ACP"/>
</dbReference>
<dbReference type="Gene3D" id="3.40.50.12780">
    <property type="entry name" value="N-terminal domain of ligase-like"/>
    <property type="match status" value="1"/>
</dbReference>
<dbReference type="SUPFAM" id="SSF52777">
    <property type="entry name" value="CoA-dependent acyltransferases"/>
    <property type="match status" value="4"/>
</dbReference>
<dbReference type="Pfam" id="PF00668">
    <property type="entry name" value="Condensation"/>
    <property type="match status" value="2"/>
</dbReference>
<proteinExistence type="inferred from homology"/>
<comment type="caution">
    <text evidence="7">The sequence shown here is derived from an EMBL/GenBank/DDBJ whole genome shotgun (WGS) entry which is preliminary data.</text>
</comment>
<dbReference type="PROSITE" id="PS50075">
    <property type="entry name" value="CARRIER"/>
    <property type="match status" value="2"/>
</dbReference>
<evidence type="ECO:0000256" key="5">
    <source>
        <dbReference type="SAM" id="MobiDB-lite"/>
    </source>
</evidence>
<organism evidence="7 8">
    <name type="scientific">Streptomyces evansiae</name>
    <dbReference type="NCBI Taxonomy" id="3075535"/>
    <lineage>
        <taxon>Bacteria</taxon>
        <taxon>Bacillati</taxon>
        <taxon>Actinomycetota</taxon>
        <taxon>Actinomycetes</taxon>
        <taxon>Kitasatosporales</taxon>
        <taxon>Streptomycetaceae</taxon>
        <taxon>Streptomyces</taxon>
    </lineage>
</organism>
<dbReference type="CDD" id="cd19531">
    <property type="entry name" value="LCL_NRPS-like"/>
    <property type="match status" value="1"/>
</dbReference>
<dbReference type="GO" id="GO:0008610">
    <property type="term" value="P:lipid biosynthetic process"/>
    <property type="evidence" value="ECO:0007669"/>
    <property type="project" value="UniProtKB-ARBA"/>
</dbReference>
<feature type="region of interest" description="Disordered" evidence="5">
    <location>
        <begin position="23"/>
        <end position="44"/>
    </location>
</feature>
<dbReference type="FunFam" id="1.10.1200.10:FF:000005">
    <property type="entry name" value="Nonribosomal peptide synthetase 1"/>
    <property type="match status" value="1"/>
</dbReference>